<dbReference type="Proteomes" id="UP000562723">
    <property type="component" value="Unassembled WGS sequence"/>
</dbReference>
<keyword evidence="1" id="KW-0997">Cell inner membrane</keyword>
<evidence type="ECO:0000259" key="2">
    <source>
        <dbReference type="Pfam" id="PF00535"/>
    </source>
</evidence>
<dbReference type="Pfam" id="PF00535">
    <property type="entry name" value="Glycos_transf_2"/>
    <property type="match status" value="1"/>
</dbReference>
<comment type="caution">
    <text evidence="3">The sequence shown here is derived from an EMBL/GenBank/DDBJ whole genome shotgun (WGS) entry which is preliminary data.</text>
</comment>
<reference evidence="3 4" key="1">
    <citation type="journal article" date="2020" name="Front. Plant Sci.">
        <title>Isolation of Rhizosphere Bacteria That Improve Quality and Water Stress Tolerance in Greenhouse Ornamentals.</title>
        <authorList>
            <person name="Nordstedt N.P."/>
            <person name="Jones M.L."/>
        </authorList>
    </citation>
    <scope>NUCLEOTIDE SEQUENCE [LARGE SCALE GENOMIC DNA]</scope>
    <source>
        <strain evidence="3 4">C2F7</strain>
    </source>
</reference>
<dbReference type="PANTHER" id="PTHR43685">
    <property type="entry name" value="GLYCOSYLTRANSFERASE"/>
    <property type="match status" value="1"/>
</dbReference>
<dbReference type="Gene3D" id="3.90.550.10">
    <property type="entry name" value="Spore Coat Polysaccharide Biosynthesis Protein SpsA, Chain A"/>
    <property type="match status" value="1"/>
</dbReference>
<sequence>MSELARELVSVIMPSYNAEALIARSIQSVIDQTYGDWELIVIDDCSKDSTRQVVQSFVEKDSRIKLIPLDKNNGAPATPRNIGVRNAIGPWIAFLDADDIWHPQKLKLQMNMLETHNAEFCCTQMKDFTDDTLLCFDLIESVGLEYISFAKQQIKGRIPTSSVILKKDLMLRFPFNEDIRYKAVEDYHCWLRVHEAIGETIKLSYPLLSYRRIVGQISGSKKYMLERMYMVHKEYPGTSAVQAALYTLTHALGGFYYRILRKGL</sequence>
<dbReference type="InterPro" id="IPR001173">
    <property type="entry name" value="Glyco_trans_2-like"/>
</dbReference>
<accession>A0AAJ3FSY2</accession>
<evidence type="ECO:0000313" key="4">
    <source>
        <dbReference type="Proteomes" id="UP000562723"/>
    </source>
</evidence>
<dbReference type="SUPFAM" id="SSF53448">
    <property type="entry name" value="Nucleotide-diphospho-sugar transferases"/>
    <property type="match status" value="1"/>
</dbReference>
<dbReference type="AlphaFoldDB" id="A0AAJ3FSY2"/>
<keyword evidence="1" id="KW-1003">Cell membrane</keyword>
<dbReference type="RefSeq" id="WP_175359749.1">
    <property type="nucleotide sequence ID" value="NZ_JABFMS010000002.1"/>
</dbReference>
<dbReference type="InterPro" id="IPR029044">
    <property type="entry name" value="Nucleotide-diphossugar_trans"/>
</dbReference>
<dbReference type="EMBL" id="JABFMS010000002">
    <property type="protein sequence ID" value="NUT79795.1"/>
    <property type="molecule type" value="Genomic_DNA"/>
</dbReference>
<name>A0AAJ3FSY2_9PSED</name>
<keyword evidence="1" id="KW-0472">Membrane</keyword>
<gene>
    <name evidence="3" type="ORF">HNO85_02445</name>
</gene>
<evidence type="ECO:0000313" key="3">
    <source>
        <dbReference type="EMBL" id="NUT79795.1"/>
    </source>
</evidence>
<proteinExistence type="predicted"/>
<organism evidence="3 4">
    <name type="scientific">Pseudomonas brassicacearum</name>
    <dbReference type="NCBI Taxonomy" id="930166"/>
    <lineage>
        <taxon>Bacteria</taxon>
        <taxon>Pseudomonadati</taxon>
        <taxon>Pseudomonadota</taxon>
        <taxon>Gammaproteobacteria</taxon>
        <taxon>Pseudomonadales</taxon>
        <taxon>Pseudomonadaceae</taxon>
        <taxon>Pseudomonas</taxon>
    </lineage>
</organism>
<dbReference type="InterPro" id="IPR050834">
    <property type="entry name" value="Glycosyltransf_2"/>
</dbReference>
<feature type="domain" description="Glycosyltransferase 2-like" evidence="2">
    <location>
        <begin position="10"/>
        <end position="141"/>
    </location>
</feature>
<dbReference type="CDD" id="cd00761">
    <property type="entry name" value="Glyco_tranf_GTA_type"/>
    <property type="match status" value="1"/>
</dbReference>
<dbReference type="PANTHER" id="PTHR43685:SF2">
    <property type="entry name" value="GLYCOSYLTRANSFERASE 2-LIKE DOMAIN-CONTAINING PROTEIN"/>
    <property type="match status" value="1"/>
</dbReference>
<protein>
    <submittedName>
        <fullName evidence="3">Glycosyltransferase family 2 protein</fullName>
    </submittedName>
</protein>
<evidence type="ECO:0000256" key="1">
    <source>
        <dbReference type="ARBA" id="ARBA00022519"/>
    </source>
</evidence>